<keyword evidence="8" id="KW-0472">Membrane</keyword>
<feature type="transmembrane region" description="Helical" evidence="8">
    <location>
        <begin position="231"/>
        <end position="255"/>
    </location>
</feature>
<dbReference type="HAMAP" id="MF_00376">
    <property type="entry name" value="Dephospho_CoA_kinase"/>
    <property type="match status" value="1"/>
</dbReference>
<proteinExistence type="inferred from homology"/>
<evidence type="ECO:0000256" key="7">
    <source>
        <dbReference type="ARBA" id="ARBA00022993"/>
    </source>
</evidence>
<keyword evidence="3" id="KW-0808">Transferase</keyword>
<evidence type="ECO:0000313" key="9">
    <source>
        <dbReference type="EMBL" id="CAD8778462.1"/>
    </source>
</evidence>
<evidence type="ECO:0000256" key="5">
    <source>
        <dbReference type="ARBA" id="ARBA00022777"/>
    </source>
</evidence>
<dbReference type="GO" id="GO:0005524">
    <property type="term" value="F:ATP binding"/>
    <property type="evidence" value="ECO:0007669"/>
    <property type="project" value="UniProtKB-KW"/>
</dbReference>
<dbReference type="Pfam" id="PF01121">
    <property type="entry name" value="CoaE"/>
    <property type="match status" value="1"/>
</dbReference>
<comment type="similarity">
    <text evidence="1">Belongs to the CoaE family.</text>
</comment>
<evidence type="ECO:0000256" key="3">
    <source>
        <dbReference type="ARBA" id="ARBA00022679"/>
    </source>
</evidence>
<keyword evidence="7" id="KW-0173">Coenzyme A biosynthesis</keyword>
<evidence type="ECO:0000256" key="4">
    <source>
        <dbReference type="ARBA" id="ARBA00022741"/>
    </source>
</evidence>
<keyword evidence="6" id="KW-0067">ATP-binding</keyword>
<name>A0A7S0V6C2_9CHLO</name>
<keyword evidence="4" id="KW-0547">Nucleotide-binding</keyword>
<dbReference type="InterPro" id="IPR001977">
    <property type="entry name" value="Depp_CoAkinase"/>
</dbReference>
<dbReference type="SUPFAM" id="SSF52540">
    <property type="entry name" value="P-loop containing nucleoside triphosphate hydrolases"/>
    <property type="match status" value="1"/>
</dbReference>
<evidence type="ECO:0000256" key="2">
    <source>
        <dbReference type="ARBA" id="ARBA00022490"/>
    </source>
</evidence>
<evidence type="ECO:0008006" key="10">
    <source>
        <dbReference type="Google" id="ProtNLM"/>
    </source>
</evidence>
<dbReference type="PANTHER" id="PTHR10695">
    <property type="entry name" value="DEPHOSPHO-COA KINASE-RELATED"/>
    <property type="match status" value="1"/>
</dbReference>
<evidence type="ECO:0000256" key="8">
    <source>
        <dbReference type="SAM" id="Phobius"/>
    </source>
</evidence>
<keyword evidence="8" id="KW-0812">Transmembrane</keyword>
<dbReference type="EMBL" id="HBFM01021057">
    <property type="protein sequence ID" value="CAD8778462.1"/>
    <property type="molecule type" value="Transcribed_RNA"/>
</dbReference>
<keyword evidence="8" id="KW-1133">Transmembrane helix</keyword>
<keyword evidence="5" id="KW-0418">Kinase</keyword>
<evidence type="ECO:0000256" key="1">
    <source>
        <dbReference type="ARBA" id="ARBA00009018"/>
    </source>
</evidence>
<accession>A0A7S0V6C2</accession>
<dbReference type="Gene3D" id="3.40.50.300">
    <property type="entry name" value="P-loop containing nucleotide triphosphate hydrolases"/>
    <property type="match status" value="1"/>
</dbReference>
<organism evidence="9">
    <name type="scientific">Polytomella parva</name>
    <dbReference type="NCBI Taxonomy" id="51329"/>
    <lineage>
        <taxon>Eukaryota</taxon>
        <taxon>Viridiplantae</taxon>
        <taxon>Chlorophyta</taxon>
        <taxon>core chlorophytes</taxon>
        <taxon>Chlorophyceae</taxon>
        <taxon>CS clade</taxon>
        <taxon>Chlamydomonadales</taxon>
        <taxon>Chlamydomonadaceae</taxon>
        <taxon>Polytomella</taxon>
    </lineage>
</organism>
<dbReference type="AlphaFoldDB" id="A0A7S0V6C2"/>
<dbReference type="GO" id="GO:0004140">
    <property type="term" value="F:dephospho-CoA kinase activity"/>
    <property type="evidence" value="ECO:0007669"/>
    <property type="project" value="InterPro"/>
</dbReference>
<dbReference type="PANTHER" id="PTHR10695:SF46">
    <property type="entry name" value="BIFUNCTIONAL COENZYME A SYNTHASE-RELATED"/>
    <property type="match status" value="1"/>
</dbReference>
<gene>
    <name evidence="9" type="ORF">PPAR00522_LOCUS13694</name>
</gene>
<dbReference type="FunFam" id="3.40.50.300:FF:000991">
    <property type="entry name" value="Dephospho-CoA kinase"/>
    <property type="match status" value="1"/>
</dbReference>
<dbReference type="PROSITE" id="PS51219">
    <property type="entry name" value="DPCK"/>
    <property type="match status" value="1"/>
</dbReference>
<keyword evidence="2" id="KW-0963">Cytoplasm</keyword>
<sequence length="260" mass="28403">MIILGLTGGIACGKSVVSSALKKQGIPVIDCDVIAHDVVKKGRWGYKRVIKIFGPKILLPNGEIDRAALGKLVFEDAVFRRSLNAATHLPIALTILSQLIRYWLTFHPIVVIDMPLLFETKSNRWVHRVISVVANEDLQVQRIMSRDGLDESAARSRVAAQMPTAKKADLSDAVLENNGSKEALGEKVGNLVAQLKEHHVRVGGRAQKKNGNGPFIKKPSKLNQILTSPVVVLPVVFGSIAVVAHCLVMPVIHIVDKLFK</sequence>
<dbReference type="GO" id="GO:0015937">
    <property type="term" value="P:coenzyme A biosynthetic process"/>
    <property type="evidence" value="ECO:0007669"/>
    <property type="project" value="UniProtKB-KW"/>
</dbReference>
<dbReference type="InterPro" id="IPR027417">
    <property type="entry name" value="P-loop_NTPase"/>
</dbReference>
<reference evidence="9" key="1">
    <citation type="submission" date="2021-01" db="EMBL/GenBank/DDBJ databases">
        <authorList>
            <person name="Corre E."/>
            <person name="Pelletier E."/>
            <person name="Niang G."/>
            <person name="Scheremetjew M."/>
            <person name="Finn R."/>
            <person name="Kale V."/>
            <person name="Holt S."/>
            <person name="Cochrane G."/>
            <person name="Meng A."/>
            <person name="Brown T."/>
            <person name="Cohen L."/>
        </authorList>
    </citation>
    <scope>NUCLEOTIDE SEQUENCE</scope>
    <source>
        <strain evidence="9">SAG 63-3</strain>
    </source>
</reference>
<dbReference type="CDD" id="cd02022">
    <property type="entry name" value="DPCK"/>
    <property type="match status" value="1"/>
</dbReference>
<dbReference type="NCBIfam" id="TIGR00152">
    <property type="entry name" value="dephospho-CoA kinase"/>
    <property type="match status" value="1"/>
</dbReference>
<protein>
    <recommendedName>
        <fullName evidence="10">Dephospho-CoA kinase</fullName>
    </recommendedName>
</protein>
<evidence type="ECO:0000256" key="6">
    <source>
        <dbReference type="ARBA" id="ARBA00022840"/>
    </source>
</evidence>